<sequence>MKIAGYSSAIEQIIECVFRPRKLSTEFRRKFNIRFIRGIVLWGPPGTGKTSLVKALCDYFGLKPRIINGPQLLNSFIGKSEQAVRLLFQRAKKDQQEKGDSSPLHVIVFDEMDGLFSKRTSSEGGSETRNSVVNQILPLMDGYTALNNIIIFGTTNRLDMIDPALLRPGRFELQIKIGEDDDSSITENSQPTKFDKIDEKENSLSTNSKSNVLCIDENSNECPCPNEDVPPGVTQSSIVILGSHDKSTSMSPLQTLTDEDSSISSFSSGCSKENEYIHSSYISFAEVLKENYQLKKQIQFYKSQWMPKPTGSEAQASSKFTQSVDVISTNFIKTMEKKSKRKRKEEKTRRRLKLTKKQLKECKHDTDIRKTCRAITKCLYPDIHIQASMSISGMSNQQKSDIRAYAKMLHPDQRHATRHFLHNAIGNVFASQKQQQKNII</sequence>
<keyword evidence="7" id="KW-0378">Hydrolase</keyword>
<comment type="cofactor">
    <cofactor evidence="7">
        <name>Mg(2+)</name>
        <dbReference type="ChEBI" id="CHEBI:18420"/>
    </cofactor>
    <text evidence="7">Binds 1 Mg(2+) ion per subunit.</text>
</comment>
<comment type="function">
    <text evidence="7">Required for vesicle-mediated transport. Catalyzes the fusion of transport vesicles within the Golgi cisternae. Is also required for transport from the endoplasmic reticulum to the Golgi stack. Seems to function as a fusion protein required for the delivery of cargo proteins to all compartments of the Golgi stack independent of vesicle origin.</text>
</comment>
<dbReference type="InterPro" id="IPR003593">
    <property type="entry name" value="AAA+_ATPase"/>
</dbReference>
<comment type="subcellular location">
    <subcellularLocation>
        <location evidence="7">Cytoplasm</location>
    </subcellularLocation>
</comment>
<dbReference type="Proteomes" id="UP000663870">
    <property type="component" value="Unassembled WGS sequence"/>
</dbReference>
<keyword evidence="2 7" id="KW-0813">Transport</keyword>
<dbReference type="GO" id="GO:0043001">
    <property type="term" value="P:Golgi to plasma membrane protein transport"/>
    <property type="evidence" value="ECO:0007669"/>
    <property type="project" value="TreeGrafter"/>
</dbReference>
<dbReference type="AlphaFoldDB" id="A0A815MIQ2"/>
<keyword evidence="7" id="KW-0460">Magnesium</keyword>
<gene>
    <name evidence="11" type="ORF">JXQ802_LOCUS36003</name>
    <name evidence="10" type="ORF">PYM288_LOCUS23215</name>
</gene>
<dbReference type="GO" id="GO:0005795">
    <property type="term" value="C:Golgi stack"/>
    <property type="evidence" value="ECO:0007669"/>
    <property type="project" value="TreeGrafter"/>
</dbReference>
<dbReference type="GO" id="GO:0046872">
    <property type="term" value="F:metal ion binding"/>
    <property type="evidence" value="ECO:0007669"/>
    <property type="project" value="UniProtKB-UniRule"/>
</dbReference>
<keyword evidence="7" id="KW-0963">Cytoplasm</keyword>
<comment type="similarity">
    <text evidence="1 6">Belongs to the AAA ATPase family.</text>
</comment>
<comment type="caution">
    <text evidence="11">The sequence shown here is derived from an EMBL/GenBank/DDBJ whole genome shotgun (WGS) entry which is preliminary data.</text>
</comment>
<keyword evidence="3 6" id="KW-0547">Nucleotide-binding</keyword>
<dbReference type="GO" id="GO:0035494">
    <property type="term" value="P:SNARE complex disassembly"/>
    <property type="evidence" value="ECO:0007669"/>
    <property type="project" value="InterPro"/>
</dbReference>
<dbReference type="InterPro" id="IPR027417">
    <property type="entry name" value="P-loop_NTPase"/>
</dbReference>
<dbReference type="InterPro" id="IPR003960">
    <property type="entry name" value="ATPase_AAA_CS"/>
</dbReference>
<dbReference type="Proteomes" id="UP000663854">
    <property type="component" value="Unassembled WGS sequence"/>
</dbReference>
<evidence type="ECO:0000256" key="3">
    <source>
        <dbReference type="ARBA" id="ARBA00022741"/>
    </source>
</evidence>
<organism evidence="11 12">
    <name type="scientific">Rotaria sordida</name>
    <dbReference type="NCBI Taxonomy" id="392033"/>
    <lineage>
        <taxon>Eukaryota</taxon>
        <taxon>Metazoa</taxon>
        <taxon>Spiralia</taxon>
        <taxon>Gnathifera</taxon>
        <taxon>Rotifera</taxon>
        <taxon>Eurotatoria</taxon>
        <taxon>Bdelloidea</taxon>
        <taxon>Philodinida</taxon>
        <taxon>Philodinidae</taxon>
        <taxon>Rotaria</taxon>
    </lineage>
</organism>
<protein>
    <recommendedName>
        <fullName evidence="7">Vesicle-fusing ATPase</fullName>
        <ecNumber evidence="7">3.6.4.6</ecNumber>
    </recommendedName>
</protein>
<dbReference type="Pfam" id="PF00004">
    <property type="entry name" value="AAA"/>
    <property type="match status" value="1"/>
</dbReference>
<evidence type="ECO:0000256" key="2">
    <source>
        <dbReference type="ARBA" id="ARBA00022448"/>
    </source>
</evidence>
<comment type="catalytic activity">
    <reaction evidence="7">
        <text>ATP + H2O = ADP + phosphate + H(+)</text>
        <dbReference type="Rhea" id="RHEA:13065"/>
        <dbReference type="ChEBI" id="CHEBI:15377"/>
        <dbReference type="ChEBI" id="CHEBI:15378"/>
        <dbReference type="ChEBI" id="CHEBI:30616"/>
        <dbReference type="ChEBI" id="CHEBI:43474"/>
        <dbReference type="ChEBI" id="CHEBI:456216"/>
        <dbReference type="EC" id="3.6.4.6"/>
    </reaction>
</comment>
<keyword evidence="7" id="KW-0479">Metal-binding</keyword>
<evidence type="ECO:0000256" key="8">
    <source>
        <dbReference type="SAM" id="MobiDB-lite"/>
    </source>
</evidence>
<evidence type="ECO:0000256" key="7">
    <source>
        <dbReference type="RuleBase" id="RU367045"/>
    </source>
</evidence>
<dbReference type="Gene3D" id="3.40.50.300">
    <property type="entry name" value="P-loop containing nucleotide triphosphate hydrolases"/>
    <property type="match status" value="1"/>
</dbReference>
<feature type="domain" description="AAA+ ATPase" evidence="9">
    <location>
        <begin position="35"/>
        <end position="181"/>
    </location>
</feature>
<name>A0A815MIQ2_9BILA</name>
<keyword evidence="4 6" id="KW-0067">ATP-binding</keyword>
<dbReference type="FunFam" id="3.40.50.300:FF:000154">
    <property type="entry name" value="Vesicle-fusing ATPase 1"/>
    <property type="match status" value="1"/>
</dbReference>
<accession>A0A815MIQ2</accession>
<keyword evidence="7" id="KW-0931">ER-Golgi transport</keyword>
<evidence type="ECO:0000256" key="5">
    <source>
        <dbReference type="ARBA" id="ARBA00022927"/>
    </source>
</evidence>
<dbReference type="EC" id="3.6.4.6" evidence="7"/>
<dbReference type="SUPFAM" id="SSF52540">
    <property type="entry name" value="P-loop containing nucleoside triphosphate hydrolases"/>
    <property type="match status" value="1"/>
</dbReference>
<reference evidence="11" key="1">
    <citation type="submission" date="2021-02" db="EMBL/GenBank/DDBJ databases">
        <authorList>
            <person name="Nowell W R."/>
        </authorList>
    </citation>
    <scope>NUCLEOTIDE SEQUENCE</scope>
</reference>
<dbReference type="PROSITE" id="PS00674">
    <property type="entry name" value="AAA"/>
    <property type="match status" value="1"/>
</dbReference>
<proteinExistence type="inferred from homology"/>
<dbReference type="SMART" id="SM00382">
    <property type="entry name" value="AAA"/>
    <property type="match status" value="1"/>
</dbReference>
<evidence type="ECO:0000313" key="10">
    <source>
        <dbReference type="EMBL" id="CAF1169892.1"/>
    </source>
</evidence>
<dbReference type="InterPro" id="IPR039812">
    <property type="entry name" value="Vesicle-fus_ATPase"/>
</dbReference>
<evidence type="ECO:0000256" key="1">
    <source>
        <dbReference type="ARBA" id="ARBA00006914"/>
    </source>
</evidence>
<evidence type="ECO:0000313" key="11">
    <source>
        <dbReference type="EMBL" id="CAF1423496.1"/>
    </source>
</evidence>
<evidence type="ECO:0000259" key="9">
    <source>
        <dbReference type="SMART" id="SM00382"/>
    </source>
</evidence>
<keyword evidence="12" id="KW-1185">Reference proteome</keyword>
<dbReference type="GO" id="GO:0016887">
    <property type="term" value="F:ATP hydrolysis activity"/>
    <property type="evidence" value="ECO:0007669"/>
    <property type="project" value="InterPro"/>
</dbReference>
<dbReference type="EMBL" id="CAJNOL010001817">
    <property type="protein sequence ID" value="CAF1423496.1"/>
    <property type="molecule type" value="Genomic_DNA"/>
</dbReference>
<dbReference type="EMBL" id="CAJNOH010001056">
    <property type="protein sequence ID" value="CAF1169892.1"/>
    <property type="molecule type" value="Genomic_DNA"/>
</dbReference>
<dbReference type="GO" id="GO:0006891">
    <property type="term" value="P:intra-Golgi vesicle-mediated transport"/>
    <property type="evidence" value="ECO:0007669"/>
    <property type="project" value="TreeGrafter"/>
</dbReference>
<keyword evidence="5 7" id="KW-0653">Protein transport</keyword>
<evidence type="ECO:0000256" key="6">
    <source>
        <dbReference type="RuleBase" id="RU003651"/>
    </source>
</evidence>
<dbReference type="InterPro" id="IPR003959">
    <property type="entry name" value="ATPase_AAA_core"/>
</dbReference>
<dbReference type="PANTHER" id="PTHR23078">
    <property type="entry name" value="VESICULAR-FUSION PROTEIN NSF"/>
    <property type="match status" value="1"/>
</dbReference>
<dbReference type="PANTHER" id="PTHR23078:SF3">
    <property type="entry name" value="VESICLE-FUSING ATPASE"/>
    <property type="match status" value="1"/>
</dbReference>
<feature type="region of interest" description="Disordered" evidence="8">
    <location>
        <begin position="182"/>
        <end position="201"/>
    </location>
</feature>
<dbReference type="GO" id="GO:0005524">
    <property type="term" value="F:ATP binding"/>
    <property type="evidence" value="ECO:0007669"/>
    <property type="project" value="UniProtKB-UniRule"/>
</dbReference>
<evidence type="ECO:0000256" key="4">
    <source>
        <dbReference type="ARBA" id="ARBA00022840"/>
    </source>
</evidence>
<evidence type="ECO:0000313" key="12">
    <source>
        <dbReference type="Proteomes" id="UP000663870"/>
    </source>
</evidence>